<evidence type="ECO:0000313" key="3">
    <source>
        <dbReference type="Proteomes" id="UP000824890"/>
    </source>
</evidence>
<dbReference type="EMBL" id="JAGKQM010000019">
    <property type="protein sequence ID" value="KAH0858884.1"/>
    <property type="molecule type" value="Genomic_DNA"/>
</dbReference>
<keyword evidence="3" id="KW-1185">Reference proteome</keyword>
<feature type="non-terminal residue" evidence="2">
    <location>
        <position position="1"/>
    </location>
</feature>
<proteinExistence type="predicted"/>
<name>A0ABQ7XTT7_BRANA</name>
<accession>A0ABQ7XTT7</accession>
<evidence type="ECO:0000256" key="1">
    <source>
        <dbReference type="SAM" id="MobiDB-lite"/>
    </source>
</evidence>
<reference evidence="2 3" key="1">
    <citation type="submission" date="2021-05" db="EMBL/GenBank/DDBJ databases">
        <title>Genome Assembly of Synthetic Allotetraploid Brassica napus Reveals Homoeologous Exchanges between Subgenomes.</title>
        <authorList>
            <person name="Davis J.T."/>
        </authorList>
    </citation>
    <scope>NUCLEOTIDE SEQUENCE [LARGE SCALE GENOMIC DNA]</scope>
    <source>
        <strain evidence="3">cv. Da-Ae</strain>
        <tissue evidence="2">Seedling</tissue>
    </source>
</reference>
<feature type="compositionally biased region" description="Basic and acidic residues" evidence="1">
    <location>
        <begin position="80"/>
        <end position="96"/>
    </location>
</feature>
<feature type="compositionally biased region" description="Basic and acidic residues" evidence="1">
    <location>
        <begin position="44"/>
        <end position="56"/>
    </location>
</feature>
<gene>
    <name evidence="2" type="ORF">HID58_087145</name>
</gene>
<protein>
    <submittedName>
        <fullName evidence="2">Uncharacterized protein</fullName>
    </submittedName>
</protein>
<feature type="region of interest" description="Disordered" evidence="1">
    <location>
        <begin position="1"/>
        <end position="24"/>
    </location>
</feature>
<feature type="compositionally biased region" description="Basic and acidic residues" evidence="1">
    <location>
        <begin position="1"/>
        <end position="15"/>
    </location>
</feature>
<comment type="caution">
    <text evidence="2">The sequence shown here is derived from an EMBL/GenBank/DDBJ whole genome shotgun (WGS) entry which is preliminary data.</text>
</comment>
<evidence type="ECO:0000313" key="2">
    <source>
        <dbReference type="EMBL" id="KAH0858884.1"/>
    </source>
</evidence>
<dbReference type="Proteomes" id="UP000824890">
    <property type="component" value="Unassembled WGS sequence"/>
</dbReference>
<sequence length="115" mass="13071">KHAKQHEGVDKEEKTMKHHYLKSQRGLQRAFIKKNMLSEACEATGRKGSSENRDPITDLGPRLSLVEQVDPVEPPCPATGHEEGIPRRSISGEHPPKGHCQARPQHLLMRWKMDH</sequence>
<organism evidence="2 3">
    <name type="scientific">Brassica napus</name>
    <name type="common">Rape</name>
    <dbReference type="NCBI Taxonomy" id="3708"/>
    <lineage>
        <taxon>Eukaryota</taxon>
        <taxon>Viridiplantae</taxon>
        <taxon>Streptophyta</taxon>
        <taxon>Embryophyta</taxon>
        <taxon>Tracheophyta</taxon>
        <taxon>Spermatophyta</taxon>
        <taxon>Magnoliopsida</taxon>
        <taxon>eudicotyledons</taxon>
        <taxon>Gunneridae</taxon>
        <taxon>Pentapetalae</taxon>
        <taxon>rosids</taxon>
        <taxon>malvids</taxon>
        <taxon>Brassicales</taxon>
        <taxon>Brassicaceae</taxon>
        <taxon>Brassiceae</taxon>
        <taxon>Brassica</taxon>
    </lineage>
</organism>
<feature type="region of interest" description="Disordered" evidence="1">
    <location>
        <begin position="42"/>
        <end position="115"/>
    </location>
</feature>